<dbReference type="SUPFAM" id="SSF109998">
    <property type="entry name" value="Triger factor/SurA peptide-binding domain-like"/>
    <property type="match status" value="1"/>
</dbReference>
<evidence type="ECO:0000256" key="6">
    <source>
        <dbReference type="ARBA" id="ARBA00023136"/>
    </source>
</evidence>
<evidence type="ECO:0000256" key="7">
    <source>
        <dbReference type="ARBA" id="ARBA00023186"/>
    </source>
</evidence>
<dbReference type="Pfam" id="PF00639">
    <property type="entry name" value="Rotamase"/>
    <property type="match status" value="1"/>
</dbReference>
<evidence type="ECO:0000259" key="12">
    <source>
        <dbReference type="PROSITE" id="PS50198"/>
    </source>
</evidence>
<keyword evidence="14" id="KW-1185">Reference proteome</keyword>
<dbReference type="OrthoDB" id="9812372at2"/>
<sequence>MLMEKLNGASNSILWKLIFGLIAVSFVLSGVAGYVFTQVDTSAAKVNGEEISQQTFQQQYNDEYQRLSQQLGAQFAAVADSPEFINGLRKNVLNRLIDQELLRQYASELKLDVSDAQITQEIVTSPAFQNDGKFDNRLYQQMLSSNGLNGEMYAQYVREGLRLEQLQSGFAASDFVVPAQAENLAKLFFQQRSVRLATLPLANELAQQTVTEQEIQQYYESNKAAFIVPESVKVQYIDLTAAVAQKNVNVTDVEIAQYYQDNKSQYMTQRLAHIQLASEKEAQAVYADLQKGEDFALLAKLYSTDKISGAKGGDLNWVSAGTLPTEFEIAAAKLDVGQYSQPVKVDNAYHIIKVQDVKTRSLDEVKNDIAAKIRNDLAANEFYALEKRVNEKAFEDQSSLNAAAQAAGVKVEETDYFTRKDIPQALNFANLVSTVFDSDVSQGGTNSEAINVGDQHSIVVRVVDHKAEGTKSLDEAKAEITAYLTHQKAEKAVLENAEKIARTLVENPNTALPENVKFGETEVRVFAENKDPVLDNAIFAMAKPTDKPSYSAAKTSDNNVVLIELNKVEDGNLSAEQLQQFNAQLAQARQAELYHSLLNALRDKAKIEVNNDFMNQE</sequence>
<proteinExistence type="inferred from homology"/>
<dbReference type="InterPro" id="IPR000297">
    <property type="entry name" value="PPIase_PpiC"/>
</dbReference>
<evidence type="ECO:0000313" key="13">
    <source>
        <dbReference type="EMBL" id="PJG81889.1"/>
    </source>
</evidence>
<comment type="subcellular location">
    <subcellularLocation>
        <location evidence="1">Cell inner membrane</location>
        <topology evidence="1">Single-pass type II membrane protein</topology>
        <orientation evidence="1">Periplasmic side</orientation>
    </subcellularLocation>
</comment>
<dbReference type="PANTHER" id="PTHR47529">
    <property type="entry name" value="PEPTIDYL-PROLYL CIS-TRANS ISOMERASE D"/>
    <property type="match status" value="1"/>
</dbReference>
<evidence type="ECO:0000256" key="10">
    <source>
        <dbReference type="ARBA" id="ARBA00042775"/>
    </source>
</evidence>
<gene>
    <name evidence="13" type="ORF">CVP04_12130</name>
</gene>
<dbReference type="PANTHER" id="PTHR47529:SF1">
    <property type="entry name" value="PERIPLASMIC CHAPERONE PPID"/>
    <property type="match status" value="1"/>
</dbReference>
<comment type="similarity">
    <text evidence="8">Belongs to the PpiD chaperone family.</text>
</comment>
<keyword evidence="2" id="KW-1003">Cell membrane</keyword>
<comment type="caution">
    <text evidence="13">The sequence shown here is derived from an EMBL/GenBank/DDBJ whole genome shotgun (WGS) entry which is preliminary data.</text>
</comment>
<evidence type="ECO:0000256" key="3">
    <source>
        <dbReference type="ARBA" id="ARBA00022519"/>
    </source>
</evidence>
<dbReference type="RefSeq" id="WP_100297757.1">
    <property type="nucleotide sequence ID" value="NZ_PHGZ01000042.1"/>
</dbReference>
<keyword evidence="11 13" id="KW-0413">Isomerase</keyword>
<dbReference type="Gene3D" id="3.10.50.40">
    <property type="match status" value="1"/>
</dbReference>
<dbReference type="InterPro" id="IPR052029">
    <property type="entry name" value="PpiD_chaperone"/>
</dbReference>
<evidence type="ECO:0000256" key="5">
    <source>
        <dbReference type="ARBA" id="ARBA00022989"/>
    </source>
</evidence>
<dbReference type="AlphaFoldDB" id="A0A2M8RSM3"/>
<evidence type="ECO:0000256" key="11">
    <source>
        <dbReference type="PROSITE-ProRule" id="PRU00278"/>
    </source>
</evidence>
<evidence type="ECO:0000256" key="9">
    <source>
        <dbReference type="ARBA" id="ARBA00040743"/>
    </source>
</evidence>
<evidence type="ECO:0000313" key="14">
    <source>
        <dbReference type="Proteomes" id="UP000230282"/>
    </source>
</evidence>
<dbReference type="NCBIfam" id="NF008054">
    <property type="entry name" value="PRK10788.1"/>
    <property type="match status" value="1"/>
</dbReference>
<dbReference type="Pfam" id="PF13624">
    <property type="entry name" value="SurA_N_3"/>
    <property type="match status" value="1"/>
</dbReference>
<dbReference type="SUPFAM" id="SSF54534">
    <property type="entry name" value="FKBP-like"/>
    <property type="match status" value="1"/>
</dbReference>
<protein>
    <recommendedName>
        <fullName evidence="9">Periplasmic chaperone PpiD</fullName>
    </recommendedName>
    <alternativeName>
        <fullName evidence="10">Periplasmic folding chaperone</fullName>
    </alternativeName>
</protein>
<dbReference type="PROSITE" id="PS50198">
    <property type="entry name" value="PPIC_PPIASE_2"/>
    <property type="match status" value="1"/>
</dbReference>
<keyword evidence="11" id="KW-0697">Rotamase</keyword>
<evidence type="ECO:0000256" key="2">
    <source>
        <dbReference type="ARBA" id="ARBA00022475"/>
    </source>
</evidence>
<keyword evidence="4" id="KW-0812">Transmembrane</keyword>
<dbReference type="InterPro" id="IPR046357">
    <property type="entry name" value="PPIase_dom_sf"/>
</dbReference>
<organism evidence="13 14">
    <name type="scientific">Caviibacterium pharyngocola</name>
    <dbReference type="NCBI Taxonomy" id="28159"/>
    <lineage>
        <taxon>Bacteria</taxon>
        <taxon>Pseudomonadati</taxon>
        <taxon>Pseudomonadota</taxon>
        <taxon>Gammaproteobacteria</taxon>
        <taxon>Pasteurellales</taxon>
        <taxon>Pasteurellaceae</taxon>
        <taxon>Caviibacterium</taxon>
    </lineage>
</organism>
<keyword evidence="3" id="KW-0997">Cell inner membrane</keyword>
<name>A0A2M8RSM3_9PAST</name>
<evidence type="ECO:0000256" key="1">
    <source>
        <dbReference type="ARBA" id="ARBA00004382"/>
    </source>
</evidence>
<evidence type="ECO:0000256" key="8">
    <source>
        <dbReference type="ARBA" id="ARBA00038408"/>
    </source>
</evidence>
<keyword evidence="5" id="KW-1133">Transmembrane helix</keyword>
<dbReference type="GO" id="GO:0005886">
    <property type="term" value="C:plasma membrane"/>
    <property type="evidence" value="ECO:0007669"/>
    <property type="project" value="UniProtKB-SubCell"/>
</dbReference>
<dbReference type="GO" id="GO:0003755">
    <property type="term" value="F:peptidyl-prolyl cis-trans isomerase activity"/>
    <property type="evidence" value="ECO:0007669"/>
    <property type="project" value="UniProtKB-KW"/>
</dbReference>
<accession>A0A2M8RSM3</accession>
<reference evidence="13 14" key="1">
    <citation type="submission" date="2017-11" db="EMBL/GenBank/DDBJ databases">
        <title>Reclassification of Bisgaard taxon 5 as Caviibacterium pharyngocola gen. nov., sp. nov.</title>
        <authorList>
            <person name="Christensen H."/>
        </authorList>
    </citation>
    <scope>NUCLEOTIDE SEQUENCE [LARGE SCALE GENOMIC DNA]</scope>
    <source>
        <strain evidence="13 14">7_3</strain>
    </source>
</reference>
<dbReference type="InterPro" id="IPR027304">
    <property type="entry name" value="Trigger_fact/SurA_dom_sf"/>
</dbReference>
<keyword evidence="7" id="KW-0143">Chaperone</keyword>
<evidence type="ECO:0000256" key="4">
    <source>
        <dbReference type="ARBA" id="ARBA00022692"/>
    </source>
</evidence>
<dbReference type="Gene3D" id="1.10.4030.10">
    <property type="entry name" value="Porin chaperone SurA, peptide-binding domain"/>
    <property type="match status" value="1"/>
</dbReference>
<dbReference type="EMBL" id="PHGZ01000042">
    <property type="protein sequence ID" value="PJG81889.1"/>
    <property type="molecule type" value="Genomic_DNA"/>
</dbReference>
<keyword evidence="6" id="KW-0472">Membrane</keyword>
<dbReference type="Proteomes" id="UP000230282">
    <property type="component" value="Unassembled WGS sequence"/>
</dbReference>
<feature type="domain" description="PpiC" evidence="12">
    <location>
        <begin position="270"/>
        <end position="356"/>
    </location>
</feature>